<gene>
    <name evidence="4" type="ORF">HGMM_F22C11C18</name>
</gene>
<evidence type="ECO:0000256" key="3">
    <source>
        <dbReference type="SAM" id="Coils"/>
    </source>
</evidence>
<comment type="subcellular location">
    <subcellularLocation>
        <location evidence="1">Cell envelope</location>
    </subcellularLocation>
</comment>
<reference evidence="4" key="1">
    <citation type="journal article" date="2005" name="Environ. Microbiol.">
        <title>Genetic and functional properties of uncultivated thermophilic crenarchaeotes from a subsurface gold mine as revealed by analysis of genome fragments.</title>
        <authorList>
            <person name="Nunoura T."/>
            <person name="Hirayama H."/>
            <person name="Takami H."/>
            <person name="Oida H."/>
            <person name="Nishi S."/>
            <person name="Shimamura S."/>
            <person name="Suzuki Y."/>
            <person name="Inagaki F."/>
            <person name="Takai K."/>
            <person name="Nealson K.H."/>
            <person name="Horikoshi K."/>
        </authorList>
    </citation>
    <scope>NUCLEOTIDE SEQUENCE</scope>
</reference>
<sequence length="465" mass="51136">MKKLLALLLVLAAVLTGAAFWWSQSHNNSQPQPRCEVVDRGPIVQRLASGQGKFVPRRVIPVVTDVPAGKIVAIHPHAEPGRFVEAGQWLARLDSTQAELTVKRTEAELASAMWDLEQARLRLTEVEAKKNEADAAVRYAEKYLEAVRSNGNTDLEKKAQAQLELARQAQKAAEVGLKAAEAAVNAAEKKVEAYRVGLEAARKQLDLCTIKAPEAGYVLEKRIVPGQLITPQAVPVLFLLTPKLEDLELSVLVNETDILKVSEGMEVEFSVDAFAGENLFFRGRVEHISLTPAQPAFSGLRMPVGLAEMGNIWSLLSGSSSGPVNYAVTVGDFQAPPPRAGRSRAFKPGMTANVDFIRRIVAEPVLRIPNDALLFRPPSLKHDVAEQIRVQETTSRKPVWVWVGNGHRGHMEMKWVTIRPEATDGRYTQVVEPSELQEGMQVVVEIPPPPQKRGIFETPVRIGPN</sequence>
<dbReference type="PANTHER" id="PTHR32347:SF14">
    <property type="entry name" value="EFFLUX SYSTEM COMPONENT YKNX-RELATED"/>
    <property type="match status" value="1"/>
</dbReference>
<dbReference type="InterPro" id="IPR050465">
    <property type="entry name" value="UPF0194_transport"/>
</dbReference>
<dbReference type="Gene3D" id="2.40.420.20">
    <property type="match status" value="1"/>
</dbReference>
<dbReference type="Gene3D" id="2.40.50.100">
    <property type="match status" value="1"/>
</dbReference>
<dbReference type="PANTHER" id="PTHR32347">
    <property type="entry name" value="EFFLUX SYSTEM COMPONENT YKNX-RELATED"/>
    <property type="match status" value="1"/>
</dbReference>
<feature type="coiled-coil region" evidence="3">
    <location>
        <begin position="102"/>
        <end position="204"/>
    </location>
</feature>
<keyword evidence="2 3" id="KW-0175">Coiled coil</keyword>
<dbReference type="Gene3D" id="1.10.287.470">
    <property type="entry name" value="Helix hairpin bin"/>
    <property type="match status" value="1"/>
</dbReference>
<protein>
    <submittedName>
        <fullName evidence="4">RND family efflux transporter</fullName>
    </submittedName>
</protein>
<name>H5SFR7_9BACT</name>
<proteinExistence type="predicted"/>
<accession>H5SFR7</accession>
<dbReference type="EMBL" id="AP011706">
    <property type="protein sequence ID" value="BAL55003.1"/>
    <property type="molecule type" value="Genomic_DNA"/>
</dbReference>
<evidence type="ECO:0000313" key="4">
    <source>
        <dbReference type="EMBL" id="BAL55003.1"/>
    </source>
</evidence>
<dbReference type="GO" id="GO:0030313">
    <property type="term" value="C:cell envelope"/>
    <property type="evidence" value="ECO:0007669"/>
    <property type="project" value="UniProtKB-SubCell"/>
</dbReference>
<evidence type="ECO:0000256" key="2">
    <source>
        <dbReference type="ARBA" id="ARBA00023054"/>
    </source>
</evidence>
<evidence type="ECO:0000256" key="1">
    <source>
        <dbReference type="ARBA" id="ARBA00004196"/>
    </source>
</evidence>
<dbReference type="SUPFAM" id="SSF111369">
    <property type="entry name" value="HlyD-like secretion proteins"/>
    <property type="match status" value="2"/>
</dbReference>
<dbReference type="AlphaFoldDB" id="H5SFR7"/>
<organism evidence="4">
    <name type="scientific">uncultured Planctomycetota bacterium</name>
    <dbReference type="NCBI Taxonomy" id="120965"/>
    <lineage>
        <taxon>Bacteria</taxon>
        <taxon>Pseudomonadati</taxon>
        <taxon>Planctomycetota</taxon>
        <taxon>environmental samples</taxon>
    </lineage>
</organism>
<dbReference type="Gene3D" id="2.40.30.170">
    <property type="match status" value="1"/>
</dbReference>
<reference evidence="4" key="2">
    <citation type="journal article" date="2012" name="PLoS ONE">
        <title>A Deeply Branching Thermophilic Bacterium with an Ancient Acetyl-CoA Pathway Dominates a Subsurface Ecosystem.</title>
        <authorList>
            <person name="Takami H."/>
            <person name="Noguchi H."/>
            <person name="Takaki Y."/>
            <person name="Uchiyama I."/>
            <person name="Toyoda A."/>
            <person name="Nishi S."/>
            <person name="Chee G.-J."/>
            <person name="Arai W."/>
            <person name="Nunoura T."/>
            <person name="Itoh T."/>
            <person name="Hattori M."/>
            <person name="Takai K."/>
        </authorList>
    </citation>
    <scope>NUCLEOTIDE SEQUENCE</scope>
</reference>